<dbReference type="InterPro" id="IPR011990">
    <property type="entry name" value="TPR-like_helical_dom_sf"/>
</dbReference>
<dbReference type="PRINTS" id="PR00381">
    <property type="entry name" value="KINESINLIGHT"/>
</dbReference>
<evidence type="ECO:0000313" key="5">
    <source>
        <dbReference type="Proteomes" id="UP000176204"/>
    </source>
</evidence>
<accession>A0A1H6MK96</accession>
<dbReference type="InterPro" id="IPR019734">
    <property type="entry name" value="TPR_rpt"/>
</dbReference>
<feature type="repeat" description="TPR" evidence="3">
    <location>
        <begin position="542"/>
        <end position="575"/>
    </location>
</feature>
<dbReference type="SUPFAM" id="SSF81901">
    <property type="entry name" value="HCP-like"/>
    <property type="match status" value="1"/>
</dbReference>
<dbReference type="Gene3D" id="3.40.50.300">
    <property type="entry name" value="P-loop containing nucleotide triphosphate hydrolases"/>
    <property type="match status" value="1"/>
</dbReference>
<dbReference type="PANTHER" id="PTHR45641">
    <property type="entry name" value="TETRATRICOPEPTIDE REPEAT PROTEIN (AFU_ORTHOLOGUE AFUA_6G03870)"/>
    <property type="match status" value="1"/>
</dbReference>
<sequence length="701" mass="78807">MNNDPAVNNLIRGTQIGGNYIGRDCITNHYHQPSAPEPRGFIVTHTSDIKPTSHFMGRESELAHLRTNAEEGRKSILVSGMGGIGKTHICRRLFQEYHARHLRKETVPFRHIGYIQYDGNMDASLVSCLIYPKPADQAAQVEAAWRELALLADKGLLLFVDNVSSSIGDDPSLLKLCSLPSPVILTSRLKYFDPQNAFELYAIDSLPLEECRKLYLKITGDTPDHQQALDEILDIRAARHTLTVELLARTAASNEWSIPTLLDKLKSNGFRITYEDGDQTVALMDAYEKLFILSALNDAEINILEAFSLFPYLPLHKDTCTAWLLPDAGEKADGSIFQKLHRKGWLQHEKNAGYMIHPILSQFVRERQKPSWLRHSAVVAAVWQAIDIPDNGCRPFLPFSESLIAQLDEIPQQTNADLLNALGYTLHRIGAYTRALPLFEKALRIREDALGDSHPDTVISYNNLASLYNCQGDYTRAQPFYEKALQIREDALGECHPDTATSYNNLAGLYNSQGDDERAKSLYEKALRIREAALGDGHPDTAASYNNLALLYKNQENYAQAQTLYEKALRISEACLGENHPDTATSYNNLASLYDSQGDYTRAQPFYEKALRIREDAFGENHPDTAASYNNLASLYYGQDNYDKASPLFQKALNICRDILGEQHPTTQTILGNTIYCLYRQSGAVCSFEEWLEQQTPSTEE</sequence>
<dbReference type="EMBL" id="LT629973">
    <property type="protein sequence ID" value="SEH98014.1"/>
    <property type="molecule type" value="Genomic_DNA"/>
</dbReference>
<reference evidence="5" key="1">
    <citation type="submission" date="2016-09" db="EMBL/GenBank/DDBJ databases">
        <authorList>
            <person name="Koehorst J."/>
        </authorList>
    </citation>
    <scope>NUCLEOTIDE SEQUENCE [LARGE SCALE GENOMIC DNA]</scope>
</reference>
<evidence type="ECO:0000256" key="1">
    <source>
        <dbReference type="ARBA" id="ARBA00022737"/>
    </source>
</evidence>
<dbReference type="PROSITE" id="PS50005">
    <property type="entry name" value="TPR"/>
    <property type="match status" value="6"/>
</dbReference>
<evidence type="ECO:0000256" key="2">
    <source>
        <dbReference type="ARBA" id="ARBA00022803"/>
    </source>
</evidence>
<feature type="repeat" description="TPR" evidence="3">
    <location>
        <begin position="458"/>
        <end position="491"/>
    </location>
</feature>
<dbReference type="KEGG" id="agl:PYTT_2261"/>
<keyword evidence="5" id="KW-1185">Reference proteome</keyword>
<evidence type="ECO:0000313" key="4">
    <source>
        <dbReference type="EMBL" id="SEH98014.1"/>
    </source>
</evidence>
<dbReference type="OrthoDB" id="192203at2"/>
<dbReference type="Pfam" id="PF13374">
    <property type="entry name" value="TPR_10"/>
    <property type="match status" value="2"/>
</dbReference>
<keyword evidence="1" id="KW-0677">Repeat</keyword>
<organism evidence="4 5">
    <name type="scientific">Akkermansia glycaniphila</name>
    <dbReference type="NCBI Taxonomy" id="1679444"/>
    <lineage>
        <taxon>Bacteria</taxon>
        <taxon>Pseudomonadati</taxon>
        <taxon>Verrucomicrobiota</taxon>
        <taxon>Verrucomicrobiia</taxon>
        <taxon>Verrucomicrobiales</taxon>
        <taxon>Akkermansiaceae</taxon>
        <taxon>Akkermansia</taxon>
    </lineage>
</organism>
<dbReference type="Proteomes" id="UP000176204">
    <property type="component" value="Chromosome I"/>
</dbReference>
<feature type="repeat" description="TPR" evidence="3">
    <location>
        <begin position="500"/>
        <end position="533"/>
    </location>
</feature>
<feature type="repeat" description="TPR" evidence="3">
    <location>
        <begin position="416"/>
        <end position="449"/>
    </location>
</feature>
<dbReference type="Gene3D" id="1.25.40.10">
    <property type="entry name" value="Tetratricopeptide repeat domain"/>
    <property type="match status" value="3"/>
</dbReference>
<protein>
    <submittedName>
        <fullName evidence="4">Kinesin light chain signature</fullName>
    </submittedName>
</protein>
<dbReference type="STRING" id="1679444.PYTT_2261"/>
<feature type="repeat" description="TPR" evidence="3">
    <location>
        <begin position="584"/>
        <end position="617"/>
    </location>
</feature>
<gene>
    <name evidence="4" type="ORF">PYTT_2261</name>
</gene>
<proteinExistence type="predicted"/>
<evidence type="ECO:0000256" key="3">
    <source>
        <dbReference type="PROSITE-ProRule" id="PRU00339"/>
    </source>
</evidence>
<dbReference type="InterPro" id="IPR027417">
    <property type="entry name" value="P-loop_NTPase"/>
</dbReference>
<dbReference type="PANTHER" id="PTHR45641:SF19">
    <property type="entry name" value="NEPHROCYSTIN-3"/>
    <property type="match status" value="1"/>
</dbReference>
<name>A0A1H6MK96_9BACT</name>
<dbReference type="SMART" id="SM00028">
    <property type="entry name" value="TPR"/>
    <property type="match status" value="6"/>
</dbReference>
<dbReference type="PROSITE" id="PS50293">
    <property type="entry name" value="TPR_REGION"/>
    <property type="match status" value="1"/>
</dbReference>
<dbReference type="SUPFAM" id="SSF52540">
    <property type="entry name" value="P-loop containing nucleoside triphosphate hydrolases"/>
    <property type="match status" value="1"/>
</dbReference>
<dbReference type="Pfam" id="PF13424">
    <property type="entry name" value="TPR_12"/>
    <property type="match status" value="2"/>
</dbReference>
<feature type="repeat" description="TPR" evidence="3">
    <location>
        <begin position="626"/>
        <end position="659"/>
    </location>
</feature>
<dbReference type="AlphaFoldDB" id="A0A1H6MK96"/>
<keyword evidence="2 3" id="KW-0802">TPR repeat</keyword>
<dbReference type="RefSeq" id="WP_067777570.1">
    <property type="nucleotide sequence ID" value="NZ_LIGX01000039.1"/>
</dbReference>